<dbReference type="SUPFAM" id="SSF53448">
    <property type="entry name" value="Nucleotide-diphospho-sugar transferases"/>
    <property type="match status" value="2"/>
</dbReference>
<proteinExistence type="predicted"/>
<dbReference type="InterPro" id="IPR029044">
    <property type="entry name" value="Nucleotide-diphossugar_trans"/>
</dbReference>
<dbReference type="PANTHER" id="PTHR43685:SF2">
    <property type="entry name" value="GLYCOSYLTRANSFERASE 2-LIKE DOMAIN-CONTAINING PROTEIN"/>
    <property type="match status" value="1"/>
</dbReference>
<dbReference type="AlphaFoldDB" id="A0A6N3EK18"/>
<dbReference type="GO" id="GO:0016757">
    <property type="term" value="F:glycosyltransferase activity"/>
    <property type="evidence" value="ECO:0007669"/>
    <property type="project" value="UniProtKB-KW"/>
</dbReference>
<dbReference type="EC" id="2.4.-.-" evidence="2"/>
<dbReference type="Gene3D" id="3.90.550.10">
    <property type="entry name" value="Spore Coat Polysaccharide Biosynthesis Protein SpsA, Chain A"/>
    <property type="match status" value="2"/>
</dbReference>
<dbReference type="CDD" id="cd04194">
    <property type="entry name" value="GT8_A4GalT_like"/>
    <property type="match status" value="1"/>
</dbReference>
<feature type="domain" description="Glycosyltransferase 2-like" evidence="1">
    <location>
        <begin position="322"/>
        <end position="445"/>
    </location>
</feature>
<dbReference type="RefSeq" id="WP_412442979.1">
    <property type="nucleotide sequence ID" value="NZ_CACRUT010000016.1"/>
</dbReference>
<evidence type="ECO:0000259" key="1">
    <source>
        <dbReference type="Pfam" id="PF00535"/>
    </source>
</evidence>
<dbReference type="InterPro" id="IPR050834">
    <property type="entry name" value="Glycosyltransf_2"/>
</dbReference>
<evidence type="ECO:0000313" key="2">
    <source>
        <dbReference type="EMBL" id="VYU41996.1"/>
    </source>
</evidence>
<keyword evidence="2" id="KW-0328">Glycosyltransferase</keyword>
<dbReference type="Pfam" id="PF00535">
    <property type="entry name" value="Glycos_transf_2"/>
    <property type="match status" value="1"/>
</dbReference>
<sequence length="637" mass="73760">MMHIAFTIDNRFVRPCAVTMVSVLRNNVPYEIVFHVIGLNLHQEDVAFFSALCDSYGAKVFFYEVAEEKMKAYEVTWEKQRLSKVVFFRCLLSSILPMSVSKVLYLDCDVLVLSSLYGLWETDLTGVALAGVPDSFTVNPVHCRRLHYAPSYNYFNGGVLLLNLEYWRAHEVERLCAEHYRMYSDRIVYNDQDLLNSLLHERKSLLDMKWNVQEGAYRRPKGKPASWVPPYVETITRPAILHYSGRKPWQYHCMHPLRQLYFEYESLLPGVEKKNDGWAVRLHRFVHFLPYTLGIKSEKYIDIRYCSSGEKTSETRSAPLISIVVPVYNVERYVEKCIRSLQGQTYGHIEVILVDDASTDGSYDMCKAAIGGDSRFKLIRHPVNQGVAGARNLGLSVATGELLGFVDPDDWIEQDMYALLYDAYVVSGADIVQCGYYLHLQSGNIQKCAVGKNECWGTREALELLFQDRLIKNYLWNKLYKRKLFDGVSFPVGRTFEDILTLPEVFGRAKTVYVAGDITYHYVERHKSIVTKAFRQNQWDDYLYALDVKHSRAKALGLWKDSDRFLANMYLRILDRSLSEDGSDKKRKVLMEYLRKNVSGVPLLTKSPYLAFRRFLCLHHFDLYKGATLFFAKFKKK</sequence>
<accession>A0A6N3EK18</accession>
<organism evidence="2">
    <name type="scientific">Paraprevotella clara</name>
    <dbReference type="NCBI Taxonomy" id="454154"/>
    <lineage>
        <taxon>Bacteria</taxon>
        <taxon>Pseudomonadati</taxon>
        <taxon>Bacteroidota</taxon>
        <taxon>Bacteroidia</taxon>
        <taxon>Bacteroidales</taxon>
        <taxon>Prevotellaceae</taxon>
        <taxon>Paraprevotella</taxon>
    </lineage>
</organism>
<name>A0A6N3EK18_9BACT</name>
<dbReference type="InterPro" id="IPR001173">
    <property type="entry name" value="Glyco_trans_2-like"/>
</dbReference>
<gene>
    <name evidence="2" type="primary">epsH_5</name>
    <name evidence="2" type="ORF">PCLFYP37_02829</name>
</gene>
<keyword evidence="2" id="KW-0808">Transferase</keyword>
<dbReference type="PANTHER" id="PTHR43685">
    <property type="entry name" value="GLYCOSYLTRANSFERASE"/>
    <property type="match status" value="1"/>
</dbReference>
<dbReference type="Pfam" id="PF01501">
    <property type="entry name" value="Glyco_transf_8"/>
    <property type="match status" value="1"/>
</dbReference>
<dbReference type="InterPro" id="IPR002495">
    <property type="entry name" value="Glyco_trans_8"/>
</dbReference>
<dbReference type="CDD" id="cd00761">
    <property type="entry name" value="Glyco_tranf_GTA_type"/>
    <property type="match status" value="1"/>
</dbReference>
<dbReference type="EMBL" id="CACRUT010000016">
    <property type="protein sequence ID" value="VYU41996.1"/>
    <property type="molecule type" value="Genomic_DNA"/>
</dbReference>
<reference evidence="2" key="1">
    <citation type="submission" date="2019-11" db="EMBL/GenBank/DDBJ databases">
        <authorList>
            <person name="Feng L."/>
        </authorList>
    </citation>
    <scope>NUCLEOTIDE SEQUENCE</scope>
    <source>
        <strain evidence="2">PclaraLFYP37</strain>
    </source>
</reference>
<protein>
    <submittedName>
        <fullName evidence="2">Glycosyltransferase EpsH</fullName>
        <ecNumber evidence="2">2.4.-.-</ecNumber>
    </submittedName>
</protein>